<reference evidence="13" key="3">
    <citation type="journal article" date="2020" name="Curr. Biol.">
        <title>Chromatin organization in early land plants reveals an ancestral association between H3K27me3, transposons, and constitutive heterochromatin.</title>
        <authorList>
            <person name="Montgomery S.A."/>
            <person name="Tanizawa Y."/>
            <person name="Galik B."/>
            <person name="Wang N."/>
            <person name="Ito T."/>
            <person name="Mochizuki T."/>
            <person name="Akimcheva S."/>
            <person name="Bowman J.L."/>
            <person name="Cognat V."/>
            <person name="Marechal-Drouard L."/>
            <person name="Ekker H."/>
            <person name="Hong S.F."/>
            <person name="Kohchi T."/>
            <person name="Lin S.S."/>
            <person name="Liu L.D."/>
            <person name="Nakamura Y."/>
            <person name="Valeeva L.R."/>
            <person name="Shakirov E.V."/>
            <person name="Shippen D.E."/>
            <person name="Wei W.L."/>
            <person name="Yagura M."/>
            <person name="Yamaoka S."/>
            <person name="Yamato K.T."/>
            <person name="Liu C."/>
            <person name="Berger F."/>
        </authorList>
    </citation>
    <scope>NUCLEOTIDE SEQUENCE [LARGE SCALE GENOMIC DNA]</scope>
    <source>
        <strain evidence="13">Tak-1</strain>
    </source>
</reference>
<dbReference type="AlphaFoldDB" id="A0A176VRU5"/>
<reference evidence="10" key="2">
    <citation type="journal article" date="2019" name="Curr. Biol.">
        <title>Chromatin organization in early land plants reveals an ancestral association between H3K27me3, transposons, and constitutive heterochromatin.</title>
        <authorList>
            <person name="Montgomery S.A."/>
            <person name="Tanizawa Y."/>
            <person name="Galik B."/>
            <person name="Wang N."/>
            <person name="Ito T."/>
            <person name="Mochizuki T."/>
            <person name="Akimcheva S."/>
            <person name="Bowman J."/>
            <person name="Cognat V."/>
            <person name="Drouard L."/>
            <person name="Ekker H."/>
            <person name="Houng S."/>
            <person name="Kohchi T."/>
            <person name="Lin S."/>
            <person name="Liu L.D."/>
            <person name="Nakamura Y."/>
            <person name="Valeeva L.R."/>
            <person name="Shakirov E.V."/>
            <person name="Shippen D.E."/>
            <person name="Wei W."/>
            <person name="Yagura M."/>
            <person name="Yamaoka S."/>
            <person name="Yamato K.T."/>
            <person name="Liu C."/>
            <person name="Berger F."/>
        </authorList>
    </citation>
    <scope>NUCLEOTIDE SEQUENCE [LARGE SCALE GENOMIC DNA]</scope>
    <source>
        <strain evidence="10">Tak-1</strain>
    </source>
</reference>
<dbReference type="SUPFAM" id="SSF103511">
    <property type="entry name" value="Chlorophyll a-b binding protein"/>
    <property type="match status" value="1"/>
</dbReference>
<evidence type="ECO:0000313" key="13">
    <source>
        <dbReference type="Proteomes" id="UP001162541"/>
    </source>
</evidence>
<dbReference type="Pfam" id="PF00504">
    <property type="entry name" value="Chloroa_b-bind"/>
    <property type="match status" value="1"/>
</dbReference>
<name>A0A176VRU5_MARPO</name>
<dbReference type="GO" id="GO:0016020">
    <property type="term" value="C:membrane"/>
    <property type="evidence" value="ECO:0007669"/>
    <property type="project" value="UniProtKB-SubCell"/>
</dbReference>
<gene>
    <name evidence="11" type="ORF">AXG93_3255s1110</name>
    <name evidence="10" type="ORF">Mp_3g12510</name>
</gene>
<keyword evidence="3" id="KW-0150">Chloroplast</keyword>
<sequence length="223" mass="24030">MAGLSTILMGSIPVVGNTLSPGLRTLKPRSLSTRGVVRCQAGPGGNNPLSGLKESVDEATKRPITREDIIRNQEENLSEKQSVFGAVPTSGSFYPRPELERRPETGSRSFGSLFAFDGAAPETINGRLAMLGFVWALCAEKLTGLTVMEQISNPATSGLVFFVGAVQIFTYASLIPMMNGESTDARSWGPFNARAERWNGRLAMIGFAALIIDEMIRQGPLIH</sequence>
<evidence type="ECO:0000256" key="8">
    <source>
        <dbReference type="ARBA" id="ARBA00037956"/>
    </source>
</evidence>
<organism evidence="11 12">
    <name type="scientific">Marchantia polymorpha subsp. ruderalis</name>
    <dbReference type="NCBI Taxonomy" id="1480154"/>
    <lineage>
        <taxon>Eukaryota</taxon>
        <taxon>Viridiplantae</taxon>
        <taxon>Streptophyta</taxon>
        <taxon>Embryophyta</taxon>
        <taxon>Marchantiophyta</taxon>
        <taxon>Marchantiopsida</taxon>
        <taxon>Marchantiidae</taxon>
        <taxon>Marchantiales</taxon>
        <taxon>Marchantiaceae</taxon>
        <taxon>Marchantia</taxon>
    </lineage>
</organism>
<proteinExistence type="inferred from homology"/>
<comment type="subcellular location">
    <subcellularLocation>
        <location evidence="1">Membrane</location>
        <topology evidence="1">Multi-pass membrane protein</topology>
    </subcellularLocation>
    <subcellularLocation>
        <location evidence="2">Plastid</location>
        <location evidence="2">Chloroplast</location>
    </subcellularLocation>
</comment>
<evidence type="ECO:0000256" key="6">
    <source>
        <dbReference type="ARBA" id="ARBA00022989"/>
    </source>
</evidence>
<accession>A0A176VRU5</accession>
<evidence type="ECO:0000256" key="1">
    <source>
        <dbReference type="ARBA" id="ARBA00004141"/>
    </source>
</evidence>
<evidence type="ECO:0000313" key="10">
    <source>
        <dbReference type="EMBL" id="BBN05370.1"/>
    </source>
</evidence>
<keyword evidence="7" id="KW-0472">Membrane</keyword>
<reference evidence="11 12" key="1">
    <citation type="submission" date="2016-03" db="EMBL/GenBank/DDBJ databases">
        <title>Mechanisms controlling the formation of the plant cell surface in tip-growing cells are functionally conserved among land plants.</title>
        <authorList>
            <person name="Honkanen S."/>
            <person name="Jones V.A."/>
            <person name="Morieri G."/>
            <person name="Champion C."/>
            <person name="Hetherington A.J."/>
            <person name="Kelly S."/>
            <person name="Saint-Marcoux D."/>
            <person name="Proust H."/>
            <person name="Prescott H."/>
            <person name="Dolan L."/>
        </authorList>
    </citation>
    <scope>NUCLEOTIDE SEQUENCE [LARGE SCALE GENOMIC DNA]</scope>
    <source>
        <strain evidence="12">cv. Tak-1 and cv. Tak-2</strain>
        <tissue evidence="11">Whole gametophyte</tissue>
    </source>
</reference>
<keyword evidence="5" id="KW-0812">Transmembrane</keyword>
<evidence type="ECO:0000256" key="5">
    <source>
        <dbReference type="ARBA" id="ARBA00022692"/>
    </source>
</evidence>
<feature type="region of interest" description="Disordered" evidence="9">
    <location>
        <begin position="39"/>
        <end position="58"/>
    </location>
</feature>
<protein>
    <submittedName>
        <fullName evidence="11">Uncharacterized protein</fullName>
    </submittedName>
</protein>
<evidence type="ECO:0000313" key="12">
    <source>
        <dbReference type="Proteomes" id="UP000077202"/>
    </source>
</evidence>
<dbReference type="EMBL" id="LVLJ01002971">
    <property type="protein sequence ID" value="OAE23031.1"/>
    <property type="molecule type" value="Genomic_DNA"/>
</dbReference>
<dbReference type="InterPro" id="IPR022796">
    <property type="entry name" value="Chloroa_b-bind"/>
</dbReference>
<evidence type="ECO:0000256" key="4">
    <source>
        <dbReference type="ARBA" id="ARBA00022640"/>
    </source>
</evidence>
<dbReference type="Proteomes" id="UP000077202">
    <property type="component" value="Unassembled WGS sequence"/>
</dbReference>
<dbReference type="Proteomes" id="UP001162541">
    <property type="component" value="Chromosome 3"/>
</dbReference>
<evidence type="ECO:0000256" key="3">
    <source>
        <dbReference type="ARBA" id="ARBA00022528"/>
    </source>
</evidence>
<dbReference type="Gene3D" id="1.10.3460.10">
    <property type="entry name" value="Chlorophyll a/b binding protein domain"/>
    <property type="match status" value="1"/>
</dbReference>
<dbReference type="GO" id="GO:0009507">
    <property type="term" value="C:chloroplast"/>
    <property type="evidence" value="ECO:0007669"/>
    <property type="project" value="UniProtKB-SubCell"/>
</dbReference>
<evidence type="ECO:0000256" key="9">
    <source>
        <dbReference type="SAM" id="MobiDB-lite"/>
    </source>
</evidence>
<evidence type="ECO:0000313" key="11">
    <source>
        <dbReference type="EMBL" id="OAE23031.1"/>
    </source>
</evidence>
<dbReference type="PANTHER" id="PTHR14154">
    <property type="entry name" value="UPF0041 BRAIN PROTEIN 44-RELATED"/>
    <property type="match status" value="1"/>
</dbReference>
<evidence type="ECO:0000256" key="2">
    <source>
        <dbReference type="ARBA" id="ARBA00004229"/>
    </source>
</evidence>
<keyword evidence="12" id="KW-1185">Reference proteome</keyword>
<comment type="similarity">
    <text evidence="8">Belongs to the ELIP/psbS family.</text>
</comment>
<keyword evidence="4" id="KW-0934">Plastid</keyword>
<dbReference type="EMBL" id="AP019868">
    <property type="protein sequence ID" value="BBN05370.1"/>
    <property type="molecule type" value="Genomic_DNA"/>
</dbReference>
<keyword evidence="6" id="KW-1133">Transmembrane helix</keyword>
<evidence type="ECO:0000256" key="7">
    <source>
        <dbReference type="ARBA" id="ARBA00023136"/>
    </source>
</evidence>